<proteinExistence type="predicted"/>
<feature type="region of interest" description="Disordered" evidence="1">
    <location>
        <begin position="206"/>
        <end position="230"/>
    </location>
</feature>
<feature type="transmembrane region" description="Helical" evidence="2">
    <location>
        <begin position="82"/>
        <end position="108"/>
    </location>
</feature>
<accession>A0ABP4PEC6</accession>
<name>A0ABP4PEC6_9ACTN</name>
<dbReference type="EMBL" id="BAAAOS010000020">
    <property type="protein sequence ID" value="GAA1579059.1"/>
    <property type="molecule type" value="Genomic_DNA"/>
</dbReference>
<evidence type="ECO:0000256" key="1">
    <source>
        <dbReference type="SAM" id="MobiDB-lite"/>
    </source>
</evidence>
<feature type="transmembrane region" description="Helical" evidence="2">
    <location>
        <begin position="16"/>
        <end position="37"/>
    </location>
</feature>
<keyword evidence="4" id="KW-1185">Reference proteome</keyword>
<dbReference type="RefSeq" id="WP_344215241.1">
    <property type="nucleotide sequence ID" value="NZ_BAAAOS010000020.1"/>
</dbReference>
<feature type="compositionally biased region" description="Basic and acidic residues" evidence="1">
    <location>
        <begin position="221"/>
        <end position="230"/>
    </location>
</feature>
<sequence length="230" mass="24305">MAVIESVVGPRSRYRTAWLACVVFLAVVGVLCSFVFVSWDANLAVLAVAASMYASVQLHIGLAQGLKPRALIGSALEGSLRLALAALAACGYVGAVGSSTLLLVLVIAGTSPPVVIYLSESTPDPRDVWSATDVGETKSGAVPRPKPQGGAGELSVEELCLAWRRSFTELSCARTDQGRLAVVSARDSLLGELEQRDPQAFAEWLDSGPRAAGDPTRYFTHRADRHGQPD</sequence>
<feature type="transmembrane region" description="Helical" evidence="2">
    <location>
        <begin position="43"/>
        <end position="62"/>
    </location>
</feature>
<organism evidence="3 4">
    <name type="scientific">Kribbella sancticallisti</name>
    <dbReference type="NCBI Taxonomy" id="460087"/>
    <lineage>
        <taxon>Bacteria</taxon>
        <taxon>Bacillati</taxon>
        <taxon>Actinomycetota</taxon>
        <taxon>Actinomycetes</taxon>
        <taxon>Propionibacteriales</taxon>
        <taxon>Kribbellaceae</taxon>
        <taxon>Kribbella</taxon>
    </lineage>
</organism>
<gene>
    <name evidence="3" type="ORF">GCM10009789_35940</name>
</gene>
<evidence type="ECO:0000313" key="3">
    <source>
        <dbReference type="EMBL" id="GAA1579059.1"/>
    </source>
</evidence>
<evidence type="ECO:0000256" key="2">
    <source>
        <dbReference type="SAM" id="Phobius"/>
    </source>
</evidence>
<protein>
    <submittedName>
        <fullName evidence="3">Uncharacterized protein</fullName>
    </submittedName>
</protein>
<reference evidence="4" key="1">
    <citation type="journal article" date="2019" name="Int. J. Syst. Evol. Microbiol.">
        <title>The Global Catalogue of Microorganisms (GCM) 10K type strain sequencing project: providing services to taxonomists for standard genome sequencing and annotation.</title>
        <authorList>
            <consortium name="The Broad Institute Genomics Platform"/>
            <consortium name="The Broad Institute Genome Sequencing Center for Infectious Disease"/>
            <person name="Wu L."/>
            <person name="Ma J."/>
        </authorList>
    </citation>
    <scope>NUCLEOTIDE SEQUENCE [LARGE SCALE GENOMIC DNA]</scope>
    <source>
        <strain evidence="4">JCM 14969</strain>
    </source>
</reference>
<keyword evidence="2" id="KW-0472">Membrane</keyword>
<comment type="caution">
    <text evidence="3">The sequence shown here is derived from an EMBL/GenBank/DDBJ whole genome shotgun (WGS) entry which is preliminary data.</text>
</comment>
<dbReference type="Proteomes" id="UP001500393">
    <property type="component" value="Unassembled WGS sequence"/>
</dbReference>
<keyword evidence="2" id="KW-1133">Transmembrane helix</keyword>
<evidence type="ECO:0000313" key="4">
    <source>
        <dbReference type="Proteomes" id="UP001500393"/>
    </source>
</evidence>
<keyword evidence="2" id="KW-0812">Transmembrane</keyword>